<dbReference type="EMBL" id="WIUZ02000013">
    <property type="protein sequence ID" value="KAF9781839.1"/>
    <property type="molecule type" value="Genomic_DNA"/>
</dbReference>
<organism evidence="1 2">
    <name type="scientific">Thelephora terrestris</name>
    <dbReference type="NCBI Taxonomy" id="56493"/>
    <lineage>
        <taxon>Eukaryota</taxon>
        <taxon>Fungi</taxon>
        <taxon>Dikarya</taxon>
        <taxon>Basidiomycota</taxon>
        <taxon>Agaricomycotina</taxon>
        <taxon>Agaricomycetes</taxon>
        <taxon>Thelephorales</taxon>
        <taxon>Thelephoraceae</taxon>
        <taxon>Thelephora</taxon>
    </lineage>
</organism>
<evidence type="ECO:0000313" key="1">
    <source>
        <dbReference type="EMBL" id="KAF9781839.1"/>
    </source>
</evidence>
<gene>
    <name evidence="1" type="ORF">BJ322DRAFT_1078683</name>
</gene>
<accession>A0A9P6H9G4</accession>
<keyword evidence="2" id="KW-1185">Reference proteome</keyword>
<reference evidence="1" key="2">
    <citation type="submission" date="2020-11" db="EMBL/GenBank/DDBJ databases">
        <authorList>
            <consortium name="DOE Joint Genome Institute"/>
            <person name="Kuo A."/>
            <person name="Miyauchi S."/>
            <person name="Kiss E."/>
            <person name="Drula E."/>
            <person name="Kohler A."/>
            <person name="Sanchez-Garcia M."/>
            <person name="Andreopoulos B."/>
            <person name="Barry K.W."/>
            <person name="Bonito G."/>
            <person name="Buee M."/>
            <person name="Carver A."/>
            <person name="Chen C."/>
            <person name="Cichocki N."/>
            <person name="Clum A."/>
            <person name="Culley D."/>
            <person name="Crous P.W."/>
            <person name="Fauchery L."/>
            <person name="Girlanda M."/>
            <person name="Hayes R."/>
            <person name="Keri Z."/>
            <person name="Labutti K."/>
            <person name="Lipzen A."/>
            <person name="Lombard V."/>
            <person name="Magnuson J."/>
            <person name="Maillard F."/>
            <person name="Morin E."/>
            <person name="Murat C."/>
            <person name="Nolan M."/>
            <person name="Ohm R."/>
            <person name="Pangilinan J."/>
            <person name="Pereira M."/>
            <person name="Perotto S."/>
            <person name="Peter M."/>
            <person name="Riley R."/>
            <person name="Sitrit Y."/>
            <person name="Stielow B."/>
            <person name="Szollosi G."/>
            <person name="Zifcakova L."/>
            <person name="Stursova M."/>
            <person name="Spatafora J.W."/>
            <person name="Tedersoo L."/>
            <person name="Vaario L.-M."/>
            <person name="Yamada A."/>
            <person name="Yan M."/>
            <person name="Wang P."/>
            <person name="Xu J."/>
            <person name="Bruns T."/>
            <person name="Baldrian P."/>
            <person name="Vilgalys R."/>
            <person name="Henrissat B."/>
            <person name="Grigoriev I.V."/>
            <person name="Hibbett D."/>
            <person name="Nagy L.G."/>
            <person name="Martin F.M."/>
        </authorList>
    </citation>
    <scope>NUCLEOTIDE SEQUENCE</scope>
    <source>
        <strain evidence="1">UH-Tt-Lm1</strain>
    </source>
</reference>
<name>A0A9P6H9G4_9AGAM</name>
<sequence length="87" mass="10002">MGAWHFRAPLPIIMSPCCYLQPTNSEACVAIYVSTPKVQCERTITQLLWSPGGTRNVPLPMLPHHTFIFPLVSTYRPSHSHSRRRWQ</sequence>
<protein>
    <submittedName>
        <fullName evidence="1">Uncharacterized protein</fullName>
    </submittedName>
</protein>
<dbReference type="AlphaFoldDB" id="A0A9P6H9G4"/>
<evidence type="ECO:0000313" key="2">
    <source>
        <dbReference type="Proteomes" id="UP000736335"/>
    </source>
</evidence>
<reference evidence="1" key="1">
    <citation type="journal article" date="2020" name="Nat. Commun.">
        <title>Large-scale genome sequencing of mycorrhizal fungi provides insights into the early evolution of symbiotic traits.</title>
        <authorList>
            <person name="Miyauchi S."/>
            <person name="Kiss E."/>
            <person name="Kuo A."/>
            <person name="Drula E."/>
            <person name="Kohler A."/>
            <person name="Sanchez-Garcia M."/>
            <person name="Morin E."/>
            <person name="Andreopoulos B."/>
            <person name="Barry K.W."/>
            <person name="Bonito G."/>
            <person name="Buee M."/>
            <person name="Carver A."/>
            <person name="Chen C."/>
            <person name="Cichocki N."/>
            <person name="Clum A."/>
            <person name="Culley D."/>
            <person name="Crous P.W."/>
            <person name="Fauchery L."/>
            <person name="Girlanda M."/>
            <person name="Hayes R.D."/>
            <person name="Keri Z."/>
            <person name="LaButti K."/>
            <person name="Lipzen A."/>
            <person name="Lombard V."/>
            <person name="Magnuson J."/>
            <person name="Maillard F."/>
            <person name="Murat C."/>
            <person name="Nolan M."/>
            <person name="Ohm R.A."/>
            <person name="Pangilinan J."/>
            <person name="Pereira M.F."/>
            <person name="Perotto S."/>
            <person name="Peter M."/>
            <person name="Pfister S."/>
            <person name="Riley R."/>
            <person name="Sitrit Y."/>
            <person name="Stielow J.B."/>
            <person name="Szollosi G."/>
            <person name="Zifcakova L."/>
            <person name="Stursova M."/>
            <person name="Spatafora J.W."/>
            <person name="Tedersoo L."/>
            <person name="Vaario L.M."/>
            <person name="Yamada A."/>
            <person name="Yan M."/>
            <person name="Wang P."/>
            <person name="Xu J."/>
            <person name="Bruns T."/>
            <person name="Baldrian P."/>
            <person name="Vilgalys R."/>
            <person name="Dunand C."/>
            <person name="Henrissat B."/>
            <person name="Grigoriev I.V."/>
            <person name="Hibbett D."/>
            <person name="Nagy L.G."/>
            <person name="Martin F.M."/>
        </authorList>
    </citation>
    <scope>NUCLEOTIDE SEQUENCE</scope>
    <source>
        <strain evidence="1">UH-Tt-Lm1</strain>
    </source>
</reference>
<comment type="caution">
    <text evidence="1">The sequence shown here is derived from an EMBL/GenBank/DDBJ whole genome shotgun (WGS) entry which is preliminary data.</text>
</comment>
<proteinExistence type="predicted"/>
<dbReference type="Proteomes" id="UP000736335">
    <property type="component" value="Unassembled WGS sequence"/>
</dbReference>